<evidence type="ECO:0000313" key="2">
    <source>
        <dbReference type="Proteomes" id="UP000270185"/>
    </source>
</evidence>
<dbReference type="EMBL" id="CP034159">
    <property type="protein sequence ID" value="AZI34088.1"/>
    <property type="molecule type" value="Genomic_DNA"/>
</dbReference>
<dbReference type="Proteomes" id="UP000270185">
    <property type="component" value="Chromosome"/>
</dbReference>
<dbReference type="RefSeq" id="WP_125025724.1">
    <property type="nucleotide sequence ID" value="NZ_CP034159.1"/>
</dbReference>
<sequence>MKNLLIIIISFLTVVSCSSTKKLSDPETLPKDISFKPENNVSQIEDRENLKQLIGEIDSLISTEVCNDPTEWTFTAIGAKPCGGPSSYLAYPKKLAEEILPKVTQFTAMQDAINKKYHLMSDCAVVLPPSEIICENGKAVLTGGRLDKKEEVE</sequence>
<reference evidence="2" key="1">
    <citation type="submission" date="2018-11" db="EMBL/GenBank/DDBJ databases">
        <title>Proposal to divide the Flavobacteriaceae and reorganize its genera based on Amino Acid Identity values calculated from whole genome sequences.</title>
        <authorList>
            <person name="Nicholson A.C."/>
            <person name="Gulvik C.A."/>
            <person name="Whitney A.M."/>
            <person name="Humrighouse B.W."/>
            <person name="Bell M."/>
            <person name="Holmes B."/>
            <person name="Steigerwalt A.G."/>
            <person name="Villarma A."/>
            <person name="Sheth M."/>
            <person name="Batra D."/>
            <person name="Pryor J."/>
            <person name="Bernardet J.-F."/>
            <person name="Hugo C."/>
            <person name="Kampfer P."/>
            <person name="Newman J.D."/>
            <person name="McQuiston J.R."/>
        </authorList>
    </citation>
    <scope>NUCLEOTIDE SEQUENCE [LARGE SCALE GENOMIC DNA]</scope>
    <source>
        <strain evidence="2">G0081</strain>
    </source>
</reference>
<gene>
    <name evidence="1" type="ORF">EIB73_13295</name>
</gene>
<dbReference type="PROSITE" id="PS51257">
    <property type="entry name" value="PROKAR_LIPOPROTEIN"/>
    <property type="match status" value="1"/>
</dbReference>
<evidence type="ECO:0000313" key="1">
    <source>
        <dbReference type="EMBL" id="AZI34088.1"/>
    </source>
</evidence>
<protein>
    <submittedName>
        <fullName evidence="1">Uncharacterized protein</fullName>
    </submittedName>
</protein>
<organism evidence="1 2">
    <name type="scientific">Kaistella carnis</name>
    <dbReference type="NCBI Taxonomy" id="1241979"/>
    <lineage>
        <taxon>Bacteria</taxon>
        <taxon>Pseudomonadati</taxon>
        <taxon>Bacteroidota</taxon>
        <taxon>Flavobacteriia</taxon>
        <taxon>Flavobacteriales</taxon>
        <taxon>Weeksellaceae</taxon>
        <taxon>Chryseobacterium group</taxon>
        <taxon>Kaistella</taxon>
    </lineage>
</organism>
<dbReference type="AlphaFoldDB" id="A0A3G8XMJ7"/>
<proteinExistence type="predicted"/>
<name>A0A3G8XMJ7_9FLAO</name>
<dbReference type="OrthoDB" id="5526158at2"/>
<keyword evidence="2" id="KW-1185">Reference proteome</keyword>
<dbReference type="KEGG" id="ccas:EIB73_13295"/>
<accession>A0A3G8XMJ7</accession>